<sequence length="81" mass="8826">MVICPKGVIVGDLIASVLGTVILLVIIALAISLLLAFPVMWTWNAVIPYLFGLQTLTWGKAWCLLFLSGCLIKSTSYNTKK</sequence>
<name>A0A0F9DBH9_9ZZZZ</name>
<gene>
    <name evidence="2" type="ORF">LCGC14_2299220</name>
</gene>
<organism evidence="2">
    <name type="scientific">marine sediment metagenome</name>
    <dbReference type="NCBI Taxonomy" id="412755"/>
    <lineage>
        <taxon>unclassified sequences</taxon>
        <taxon>metagenomes</taxon>
        <taxon>ecological metagenomes</taxon>
    </lineage>
</organism>
<protein>
    <submittedName>
        <fullName evidence="2">Uncharacterized protein</fullName>
    </submittedName>
</protein>
<evidence type="ECO:0000313" key="2">
    <source>
        <dbReference type="EMBL" id="KKL51066.1"/>
    </source>
</evidence>
<evidence type="ECO:0000256" key="1">
    <source>
        <dbReference type="SAM" id="Phobius"/>
    </source>
</evidence>
<accession>A0A0F9DBH9</accession>
<keyword evidence="1" id="KW-0472">Membrane</keyword>
<reference evidence="2" key="1">
    <citation type="journal article" date="2015" name="Nature">
        <title>Complex archaea that bridge the gap between prokaryotes and eukaryotes.</title>
        <authorList>
            <person name="Spang A."/>
            <person name="Saw J.H."/>
            <person name="Jorgensen S.L."/>
            <person name="Zaremba-Niedzwiedzka K."/>
            <person name="Martijn J."/>
            <person name="Lind A.E."/>
            <person name="van Eijk R."/>
            <person name="Schleper C."/>
            <person name="Guy L."/>
            <person name="Ettema T.J."/>
        </authorList>
    </citation>
    <scope>NUCLEOTIDE SEQUENCE</scope>
</reference>
<proteinExistence type="predicted"/>
<dbReference type="AlphaFoldDB" id="A0A0F9DBH9"/>
<dbReference type="EMBL" id="LAZR01032374">
    <property type="protein sequence ID" value="KKL51066.1"/>
    <property type="molecule type" value="Genomic_DNA"/>
</dbReference>
<keyword evidence="1" id="KW-0812">Transmembrane</keyword>
<feature type="transmembrane region" description="Helical" evidence="1">
    <location>
        <begin position="49"/>
        <end position="72"/>
    </location>
</feature>
<keyword evidence="1" id="KW-1133">Transmembrane helix</keyword>
<comment type="caution">
    <text evidence="2">The sequence shown here is derived from an EMBL/GenBank/DDBJ whole genome shotgun (WGS) entry which is preliminary data.</text>
</comment>
<feature type="transmembrane region" description="Helical" evidence="1">
    <location>
        <begin position="12"/>
        <end position="37"/>
    </location>
</feature>